<evidence type="ECO:0000313" key="2">
    <source>
        <dbReference type="Proteomes" id="UP000308744"/>
    </source>
</evidence>
<keyword evidence="2" id="KW-1185">Reference proteome</keyword>
<dbReference type="RefSeq" id="WP_107894106.1">
    <property type="nucleotide sequence ID" value="NZ_PYWM01000002.1"/>
</dbReference>
<accession>A0A4U2YRM7</accession>
<protein>
    <submittedName>
        <fullName evidence="1">Uncharacterized protein</fullName>
    </submittedName>
</protein>
<evidence type="ECO:0000313" key="1">
    <source>
        <dbReference type="EMBL" id="TKI63594.1"/>
    </source>
</evidence>
<dbReference type="Pfam" id="PF24716">
    <property type="entry name" value="WapI"/>
    <property type="match status" value="1"/>
</dbReference>
<comment type="caution">
    <text evidence="1">The sequence shown here is derived from an EMBL/GenBank/DDBJ whole genome shotgun (WGS) entry which is preliminary data.</text>
</comment>
<sequence>MKLHILGEKNERIEIEALIRSYPNNTDYWNANWITSTIKIEIPGYLVQFTADLRTDELRDFLAELTMISSDLSGKAMLLNMEDYIQLECQMNKMGQLLWSGQTCYPVGNGAVLKFEFKSDQSYLQRLVKELEDILFVFPVIGNPE</sequence>
<reference evidence="1 2" key="1">
    <citation type="submission" date="2019-04" db="EMBL/GenBank/DDBJ databases">
        <title>Lysinibacillus genome sequencing.</title>
        <authorList>
            <person name="Dunlap C."/>
        </authorList>
    </citation>
    <scope>NUCLEOTIDE SEQUENCE [LARGE SCALE GENOMIC DNA]</scope>
    <source>
        <strain evidence="1 2">CCTCC AB 2010389</strain>
    </source>
</reference>
<dbReference type="Proteomes" id="UP000308744">
    <property type="component" value="Unassembled WGS sequence"/>
</dbReference>
<dbReference type="InterPro" id="IPR056510">
    <property type="entry name" value="WapI"/>
</dbReference>
<name>A0A4U2YRM7_9BACI</name>
<gene>
    <name evidence="1" type="ORF">FC756_18195</name>
</gene>
<proteinExistence type="predicted"/>
<dbReference type="AlphaFoldDB" id="A0A4U2YRM7"/>
<organism evidence="1 2">
    <name type="scientific">Lysinibacillus mangiferihumi</name>
    <dbReference type="NCBI Taxonomy" id="1130819"/>
    <lineage>
        <taxon>Bacteria</taxon>
        <taxon>Bacillati</taxon>
        <taxon>Bacillota</taxon>
        <taxon>Bacilli</taxon>
        <taxon>Bacillales</taxon>
        <taxon>Bacillaceae</taxon>
        <taxon>Lysinibacillus</taxon>
    </lineage>
</organism>
<dbReference type="EMBL" id="SZPU01000067">
    <property type="protein sequence ID" value="TKI63594.1"/>
    <property type="molecule type" value="Genomic_DNA"/>
</dbReference>